<dbReference type="PANTHER" id="PTHR30575">
    <property type="entry name" value="PEPTIDASE M20"/>
    <property type="match status" value="1"/>
</dbReference>
<feature type="binding site" evidence="1">
    <location>
        <position position="144"/>
    </location>
    <ligand>
        <name>Mn(2+)</name>
        <dbReference type="ChEBI" id="CHEBI:29035"/>
        <label>2</label>
    </ligand>
</feature>
<dbReference type="GO" id="GO:0046657">
    <property type="term" value="P:folic acid catabolic process"/>
    <property type="evidence" value="ECO:0007669"/>
    <property type="project" value="TreeGrafter"/>
</dbReference>
<dbReference type="Pfam" id="PF01546">
    <property type="entry name" value="Peptidase_M20"/>
    <property type="match status" value="1"/>
</dbReference>
<dbReference type="InterPro" id="IPR052030">
    <property type="entry name" value="Peptidase_M20/M20A_hydrolases"/>
</dbReference>
<dbReference type="InterPro" id="IPR036264">
    <property type="entry name" value="Bact_exopeptidase_dim_dom"/>
</dbReference>
<evidence type="ECO:0000256" key="1">
    <source>
        <dbReference type="PIRSR" id="PIRSR005962-1"/>
    </source>
</evidence>
<feature type="binding site" evidence="1">
    <location>
        <position position="202"/>
    </location>
    <ligand>
        <name>Mn(2+)</name>
        <dbReference type="ChEBI" id="CHEBI:29035"/>
        <label>2</label>
    </ligand>
</feature>
<dbReference type="GO" id="GO:0071713">
    <property type="term" value="F:para-aminobenzoyl-glutamate hydrolase activity"/>
    <property type="evidence" value="ECO:0007669"/>
    <property type="project" value="TreeGrafter"/>
</dbReference>
<dbReference type="EMBL" id="CP016757">
    <property type="protein sequence ID" value="ANZ44408.1"/>
    <property type="molecule type" value="Genomic_DNA"/>
</dbReference>
<name>A0A1B2I355_9BACT</name>
<protein>
    <submittedName>
        <fullName evidence="3">Peptidase M20</fullName>
    </submittedName>
</protein>
<dbReference type="SUPFAM" id="SSF53187">
    <property type="entry name" value="Zn-dependent exopeptidases"/>
    <property type="match status" value="1"/>
</dbReference>
<evidence type="ECO:0000313" key="3">
    <source>
        <dbReference type="EMBL" id="ANZ44408.1"/>
    </source>
</evidence>
<dbReference type="PIRSF" id="PIRSF005962">
    <property type="entry name" value="Pept_M20D_amidohydro"/>
    <property type="match status" value="1"/>
</dbReference>
<dbReference type="Pfam" id="PF07687">
    <property type="entry name" value="M20_dimer"/>
    <property type="match status" value="1"/>
</dbReference>
<keyword evidence="4" id="KW-1185">Reference proteome</keyword>
<feature type="binding site" evidence="1">
    <location>
        <position position="398"/>
    </location>
    <ligand>
        <name>Mn(2+)</name>
        <dbReference type="ChEBI" id="CHEBI:29035"/>
        <label>2</label>
    </ligand>
</feature>
<organism evidence="3 4">
    <name type="scientific">Cloacibacillus porcorum</name>
    <dbReference type="NCBI Taxonomy" id="1197717"/>
    <lineage>
        <taxon>Bacteria</taxon>
        <taxon>Thermotogati</taxon>
        <taxon>Synergistota</taxon>
        <taxon>Synergistia</taxon>
        <taxon>Synergistales</taxon>
        <taxon>Synergistaceae</taxon>
        <taxon>Cloacibacillus</taxon>
    </lineage>
</organism>
<dbReference type="KEGG" id="cpor:BED41_04470"/>
<dbReference type="GO" id="GO:0005737">
    <property type="term" value="C:cytoplasm"/>
    <property type="evidence" value="ECO:0007669"/>
    <property type="project" value="TreeGrafter"/>
</dbReference>
<proteinExistence type="predicted"/>
<dbReference type="AlphaFoldDB" id="A0A1B2I355"/>
<dbReference type="NCBIfam" id="TIGR01891">
    <property type="entry name" value="amidohydrolases"/>
    <property type="match status" value="1"/>
</dbReference>
<dbReference type="Gene3D" id="3.40.630.10">
    <property type="entry name" value="Zn peptidases"/>
    <property type="match status" value="2"/>
</dbReference>
<accession>A0A1B2I355</accession>
<dbReference type="GeneID" id="83057109"/>
<dbReference type="Proteomes" id="UP000093044">
    <property type="component" value="Chromosome"/>
</dbReference>
<dbReference type="InterPro" id="IPR011650">
    <property type="entry name" value="Peptidase_M20_dimer"/>
</dbReference>
<feature type="binding site" evidence="1">
    <location>
        <position position="178"/>
    </location>
    <ligand>
        <name>Mn(2+)</name>
        <dbReference type="ChEBI" id="CHEBI:29035"/>
        <label>2</label>
    </ligand>
</feature>
<dbReference type="SUPFAM" id="SSF55031">
    <property type="entry name" value="Bacterial exopeptidase dimerisation domain"/>
    <property type="match status" value="1"/>
</dbReference>
<evidence type="ECO:0000313" key="4">
    <source>
        <dbReference type="Proteomes" id="UP000093044"/>
    </source>
</evidence>
<dbReference type="GO" id="GO:0016805">
    <property type="term" value="F:dipeptidase activity"/>
    <property type="evidence" value="ECO:0007669"/>
    <property type="project" value="TreeGrafter"/>
</dbReference>
<feature type="binding site" evidence="1">
    <location>
        <position position="142"/>
    </location>
    <ligand>
        <name>Mn(2+)</name>
        <dbReference type="ChEBI" id="CHEBI:29035"/>
        <label>2</label>
    </ligand>
</feature>
<reference evidence="3" key="1">
    <citation type="submission" date="2016-08" db="EMBL/GenBank/DDBJ databases">
        <title>Complete genome of Cloacibacillus porcorum.</title>
        <authorList>
            <person name="Looft T."/>
            <person name="Bayles D.O."/>
            <person name="Alt D.P."/>
        </authorList>
    </citation>
    <scope>NUCLEOTIDE SEQUENCE [LARGE SCALE GENOMIC DNA]</scope>
    <source>
        <strain evidence="3">CL-84</strain>
    </source>
</reference>
<keyword evidence="1" id="KW-0464">Manganese</keyword>
<evidence type="ECO:0000259" key="2">
    <source>
        <dbReference type="Pfam" id="PF07687"/>
    </source>
</evidence>
<gene>
    <name evidence="3" type="ORF">BED41_04470</name>
</gene>
<dbReference type="RefSeq" id="WP_066743507.1">
    <property type="nucleotide sequence ID" value="NZ_CP016757.1"/>
</dbReference>
<dbReference type="InterPro" id="IPR002933">
    <property type="entry name" value="Peptidase_M20"/>
</dbReference>
<feature type="domain" description="Peptidase M20 dimerisation" evidence="2">
    <location>
        <begin position="225"/>
        <end position="297"/>
    </location>
</feature>
<dbReference type="PANTHER" id="PTHR30575:SF3">
    <property type="entry name" value="PEPTIDASE M20 DIMERISATION DOMAIN-CONTAINING PROTEIN"/>
    <property type="match status" value="1"/>
</dbReference>
<sequence length="427" mass="45851">MMAIPQKIKDEMSTRRRDFHKYPESGWAEFRTTAVIAGILTKAGWKVRFAKDFIDPDEVMGYTIDPKRERARAAAQGADKKILTKIGDYTGLTALLDTGKKGPVTIFRFDIDCVDTEEARDTEHLPAREGFASVNPGCMHACGHDGHTAVGLALAEMLSEAKDRLRGKIRLIFQPAEEGVRGGYAMSMAGVADDADYFIAMHLGLGKPTGSVFGGTGGFLCSTKFDADFRGVGAHAGGEPERGKNALLAAAAAAVNMHAIAPHSGGATRVNVGVLNAGEGRNVVPPNAHMKIETRGESDALASYVYAKAKEVIYGAAQMYDVDVSISKQGETITAESDRKLAAVIMKAAENSEGVTQREEYRAMAGSDDACWFMRRVQERRGLATYVGIGAATAAGHHNNRFDFDETAMTIALEVLLNSALLLNGEK</sequence>
<dbReference type="InterPro" id="IPR017439">
    <property type="entry name" value="Amidohydrolase"/>
</dbReference>
<dbReference type="GO" id="GO:0046872">
    <property type="term" value="F:metal ion binding"/>
    <property type="evidence" value="ECO:0007669"/>
    <property type="project" value="UniProtKB-KW"/>
</dbReference>
<comment type="cofactor">
    <cofactor evidence="1">
        <name>Mn(2+)</name>
        <dbReference type="ChEBI" id="CHEBI:29035"/>
    </cofactor>
    <text evidence="1">The Mn(2+) ion enhances activity.</text>
</comment>
<keyword evidence="1" id="KW-0479">Metal-binding</keyword>